<dbReference type="PANTHER" id="PTHR22748">
    <property type="entry name" value="AP ENDONUCLEASE"/>
    <property type="match status" value="1"/>
</dbReference>
<dbReference type="Gene3D" id="3.60.10.10">
    <property type="entry name" value="Endonuclease/exonuclease/phosphatase"/>
    <property type="match status" value="1"/>
</dbReference>
<dbReference type="EnsemblMetazoa" id="G29399.1">
    <property type="protein sequence ID" value="G29399.1:cds"/>
    <property type="gene ID" value="G29399"/>
</dbReference>
<dbReference type="Pfam" id="PF03372">
    <property type="entry name" value="Exo_endo_phos"/>
    <property type="match status" value="1"/>
</dbReference>
<keyword evidence="13" id="KW-0234">DNA repair</keyword>
<dbReference type="EC" id="3.1.-.-" evidence="13"/>
<evidence type="ECO:0000256" key="4">
    <source>
        <dbReference type="ARBA" id="ARBA00022771"/>
    </source>
</evidence>
<dbReference type="InterPro" id="IPR004808">
    <property type="entry name" value="AP_endonuc_1"/>
</dbReference>
<proteinExistence type="inferred from homology"/>
<name>A0A8W8LPN7_MAGGI</name>
<sequence>MKILTWNINGIRASKIKLSELFDSLDADVICLQETKVTRDMLDEPTAIVEGYNSYFSFSKKRSGYSGVATFCKASATPVEAEEGLYKELNPKLEGKVGHYGDVSEFSSDELEALDAEGRAVITKHKIRKHDGVEAELAIINVYCPRVDPDREDRLLYKLRFFALLQTRAEALLQSGCNVIVLGDMNVKHKSIDRSEEDEVGTVTTPSRVWVNQFVWDTDRDPSIAAVENKEDFAGTTSSVRGGLFVDSFRYFYPDQTGAYTNWCTLTSARETNYGRRLDYIFTNVELAQSDLKDCEILADVEGSDHCPVKAEYMAGFIPAEKCPPLCTKHMPEFCGKQIKLSSFFMKREKTIESSIEIKTSQDTADQNHIKNTKNDKTEKMTLKRPSNGDKIGNAAKKKKSDSSDSRQGSLKGFFLKTSTKKEVVDIKMEEVSSETKGENHSSEMSVKVESTITVKSNTASAWKNLLQGPPPPPLCKGHQEPCVLRTVKKPGPNKGKQFFVCARGEGHSTNPEARCDFFKWVDYKKK</sequence>
<dbReference type="CDD" id="cd09088">
    <property type="entry name" value="Ape2-like_AP-endo"/>
    <property type="match status" value="1"/>
</dbReference>
<evidence type="ECO:0000256" key="8">
    <source>
        <dbReference type="ARBA" id="ARBA00023242"/>
    </source>
</evidence>
<evidence type="ECO:0000256" key="1">
    <source>
        <dbReference type="ARBA" id="ARBA00000493"/>
    </source>
</evidence>
<feature type="active site" description="Proton acceptor" evidence="9">
    <location>
        <position position="306"/>
    </location>
</feature>
<evidence type="ECO:0000256" key="14">
    <source>
        <dbReference type="SAM" id="MobiDB-lite"/>
    </source>
</evidence>
<dbReference type="EnsemblMetazoa" id="G29399.2">
    <property type="protein sequence ID" value="G29399.2:cds"/>
    <property type="gene ID" value="G29399"/>
</dbReference>
<comment type="similarity">
    <text evidence="2 13">Belongs to the DNA repair enzymes AP/ExoA family.</text>
</comment>
<feature type="binding site" evidence="10">
    <location>
        <position position="34"/>
    </location>
    <ligand>
        <name>Mg(2+)</name>
        <dbReference type="ChEBI" id="CHEBI:18420"/>
        <label>1</label>
    </ligand>
</feature>
<keyword evidence="3 10" id="KW-0479">Metal-binding</keyword>
<dbReference type="InterPro" id="IPR010666">
    <property type="entry name" value="Znf_GRF"/>
</dbReference>
<dbReference type="PANTHER" id="PTHR22748:SF4">
    <property type="entry name" value="DNA-(APURINIC OR APYRIMIDINIC SITE) ENDONUCLEASE 2"/>
    <property type="match status" value="1"/>
</dbReference>
<dbReference type="OMA" id="SFWICPR"/>
<feature type="binding site" evidence="10">
    <location>
        <position position="184"/>
    </location>
    <ligand>
        <name>Mg(2+)</name>
        <dbReference type="ChEBI" id="CHEBI:18420"/>
        <label>1</label>
    </ligand>
</feature>
<organism evidence="16 17">
    <name type="scientific">Magallana gigas</name>
    <name type="common">Pacific oyster</name>
    <name type="synonym">Crassostrea gigas</name>
    <dbReference type="NCBI Taxonomy" id="29159"/>
    <lineage>
        <taxon>Eukaryota</taxon>
        <taxon>Metazoa</taxon>
        <taxon>Spiralia</taxon>
        <taxon>Lophotrochozoa</taxon>
        <taxon>Mollusca</taxon>
        <taxon>Bivalvia</taxon>
        <taxon>Autobranchia</taxon>
        <taxon>Pteriomorphia</taxon>
        <taxon>Ostreida</taxon>
        <taxon>Ostreoidea</taxon>
        <taxon>Ostreidae</taxon>
        <taxon>Magallana</taxon>
    </lineage>
</organism>
<dbReference type="GO" id="GO:0008270">
    <property type="term" value="F:zinc ion binding"/>
    <property type="evidence" value="ECO:0007669"/>
    <property type="project" value="UniProtKB-KW"/>
</dbReference>
<dbReference type="AlphaFoldDB" id="A0A8W8LPN7"/>
<dbReference type="Pfam" id="PF06839">
    <property type="entry name" value="Zn_ribbon_GRF"/>
    <property type="match status" value="1"/>
</dbReference>
<dbReference type="EnsemblMetazoa" id="G29399.4">
    <property type="protein sequence ID" value="G29399.4:cds"/>
    <property type="gene ID" value="G29399"/>
</dbReference>
<evidence type="ECO:0000256" key="11">
    <source>
        <dbReference type="PIRSR" id="PIRSR604808-3"/>
    </source>
</evidence>
<dbReference type="InterPro" id="IPR020847">
    <property type="entry name" value="AP_endonuclease_F1_BS"/>
</dbReference>
<feature type="binding site" evidence="10">
    <location>
        <position position="7"/>
    </location>
    <ligand>
        <name>Mg(2+)</name>
        <dbReference type="ChEBI" id="CHEBI:18420"/>
        <label>1</label>
    </ligand>
</feature>
<keyword evidence="10" id="KW-0464">Manganese</keyword>
<feature type="site" description="Transition state stabilizer" evidence="11">
    <location>
        <position position="186"/>
    </location>
</feature>
<feature type="domain" description="GRF-type" evidence="15">
    <location>
        <begin position="476"/>
        <end position="525"/>
    </location>
</feature>
<comment type="cofactor">
    <cofactor evidence="10 13">
        <name>Mg(2+)</name>
        <dbReference type="ChEBI" id="CHEBI:18420"/>
    </cofactor>
    <cofactor evidence="10 13">
        <name>Mn(2+)</name>
        <dbReference type="ChEBI" id="CHEBI:29035"/>
    </cofactor>
    <text evidence="10 13">Probably binds two magnesium or manganese ions per subunit.</text>
</comment>
<dbReference type="GO" id="GO:0008081">
    <property type="term" value="F:phosphoric diester hydrolase activity"/>
    <property type="evidence" value="ECO:0007669"/>
    <property type="project" value="TreeGrafter"/>
</dbReference>
<evidence type="ECO:0000256" key="13">
    <source>
        <dbReference type="RuleBase" id="RU362131"/>
    </source>
</evidence>
<feature type="binding site" evidence="10">
    <location>
        <position position="186"/>
    </location>
    <ligand>
        <name>Mg(2+)</name>
        <dbReference type="ChEBI" id="CHEBI:18420"/>
        <label>1</label>
    </ligand>
</feature>
<dbReference type="InterPro" id="IPR005135">
    <property type="entry name" value="Endo/exonuclease/phosphatase"/>
</dbReference>
<evidence type="ECO:0000256" key="5">
    <source>
        <dbReference type="ARBA" id="ARBA00022801"/>
    </source>
</evidence>
<feature type="binding site" evidence="10">
    <location>
        <position position="305"/>
    </location>
    <ligand>
        <name>Mg(2+)</name>
        <dbReference type="ChEBI" id="CHEBI:18420"/>
        <label>1</label>
    </ligand>
</feature>
<feature type="site" description="Interaction with DNA substrate" evidence="11">
    <location>
        <position position="306"/>
    </location>
</feature>
<feature type="site" description="Important for catalytic activity" evidence="11">
    <location>
        <position position="279"/>
    </location>
</feature>
<dbReference type="NCBIfam" id="TIGR00633">
    <property type="entry name" value="xth"/>
    <property type="match status" value="1"/>
</dbReference>
<dbReference type="GO" id="GO:0008311">
    <property type="term" value="F:double-stranded DNA 3'-5' DNA exonuclease activity"/>
    <property type="evidence" value="ECO:0007669"/>
    <property type="project" value="UniProtKB-EC"/>
</dbReference>
<dbReference type="GO" id="GO:0003677">
    <property type="term" value="F:DNA binding"/>
    <property type="evidence" value="ECO:0007669"/>
    <property type="project" value="InterPro"/>
</dbReference>
<feature type="active site" evidence="9">
    <location>
        <position position="143"/>
    </location>
</feature>
<feature type="binding site" evidence="10">
    <location>
        <position position="306"/>
    </location>
    <ligand>
        <name>Mg(2+)</name>
        <dbReference type="ChEBI" id="CHEBI:18420"/>
        <label>1</label>
    </ligand>
</feature>
<dbReference type="PROSITE" id="PS51435">
    <property type="entry name" value="AP_NUCLEASE_F1_4"/>
    <property type="match status" value="1"/>
</dbReference>
<feature type="region of interest" description="Disordered" evidence="14">
    <location>
        <begin position="357"/>
        <end position="410"/>
    </location>
</feature>
<dbReference type="PROSITE" id="PS00726">
    <property type="entry name" value="AP_NUCLEASE_F1_1"/>
    <property type="match status" value="1"/>
</dbReference>
<protein>
    <recommendedName>
        <fullName evidence="13">DNA-(apurinic or apyrimidinic site) endonuclease</fullName>
        <ecNumber evidence="13">3.1.-.-</ecNumber>
    </recommendedName>
</protein>
<keyword evidence="13" id="KW-0227">DNA damage</keyword>
<evidence type="ECO:0000256" key="9">
    <source>
        <dbReference type="PIRSR" id="PIRSR604808-1"/>
    </source>
</evidence>
<dbReference type="GO" id="GO:0003906">
    <property type="term" value="F:DNA-(apurinic or apyrimidinic site) endonuclease activity"/>
    <property type="evidence" value="ECO:0007669"/>
    <property type="project" value="TreeGrafter"/>
</dbReference>
<dbReference type="InterPro" id="IPR036691">
    <property type="entry name" value="Endo/exonu/phosph_ase_sf"/>
</dbReference>
<evidence type="ECO:0000256" key="10">
    <source>
        <dbReference type="PIRSR" id="PIRSR604808-2"/>
    </source>
</evidence>
<dbReference type="GO" id="GO:0005634">
    <property type="term" value="C:nucleus"/>
    <property type="evidence" value="ECO:0007669"/>
    <property type="project" value="TreeGrafter"/>
</dbReference>
<dbReference type="SUPFAM" id="SSF56219">
    <property type="entry name" value="DNase I-like"/>
    <property type="match status" value="1"/>
</dbReference>
<keyword evidence="6" id="KW-0862">Zinc</keyword>
<feature type="compositionally biased region" description="Basic and acidic residues" evidence="14">
    <location>
        <begin position="366"/>
        <end position="382"/>
    </location>
</feature>
<evidence type="ECO:0000256" key="12">
    <source>
        <dbReference type="PROSITE-ProRule" id="PRU01343"/>
    </source>
</evidence>
<keyword evidence="4 12" id="KW-0863">Zinc-finger</keyword>
<reference evidence="16" key="1">
    <citation type="submission" date="2022-08" db="UniProtKB">
        <authorList>
            <consortium name="EnsemblMetazoa"/>
        </authorList>
    </citation>
    <scope>IDENTIFICATION</scope>
    <source>
        <strain evidence="16">05x7-T-G4-1.051#20</strain>
    </source>
</reference>
<accession>A0A8W8LPN7</accession>
<keyword evidence="17" id="KW-1185">Reference proteome</keyword>
<evidence type="ECO:0000256" key="3">
    <source>
        <dbReference type="ARBA" id="ARBA00022723"/>
    </source>
</evidence>
<keyword evidence="5" id="KW-0378">Hydrolase</keyword>
<evidence type="ECO:0000259" key="15">
    <source>
        <dbReference type="PROSITE" id="PS51999"/>
    </source>
</evidence>
<evidence type="ECO:0000256" key="7">
    <source>
        <dbReference type="ARBA" id="ARBA00022842"/>
    </source>
</evidence>
<keyword evidence="8" id="KW-0539">Nucleus</keyword>
<evidence type="ECO:0000313" key="17">
    <source>
        <dbReference type="Proteomes" id="UP000005408"/>
    </source>
</evidence>
<comment type="catalytic activity">
    <reaction evidence="1">
        <text>Exonucleolytic cleavage in the 3'- to 5'-direction to yield nucleoside 5'-phosphates.</text>
        <dbReference type="EC" id="3.1.11.2"/>
    </reaction>
</comment>
<dbReference type="EnsemblMetazoa" id="G29399.3">
    <property type="protein sequence ID" value="G29399.3:cds"/>
    <property type="gene ID" value="G29399"/>
</dbReference>
<feature type="active site" description="Proton donor/acceptor" evidence="9">
    <location>
        <position position="184"/>
    </location>
</feature>
<dbReference type="OrthoDB" id="391817at2759"/>
<evidence type="ECO:0000256" key="2">
    <source>
        <dbReference type="ARBA" id="ARBA00007092"/>
    </source>
</evidence>
<dbReference type="Proteomes" id="UP000005408">
    <property type="component" value="Unassembled WGS sequence"/>
</dbReference>
<evidence type="ECO:0000313" key="16">
    <source>
        <dbReference type="EnsemblMetazoa" id="G29399.4:cds"/>
    </source>
</evidence>
<dbReference type="GO" id="GO:0006284">
    <property type="term" value="P:base-excision repair"/>
    <property type="evidence" value="ECO:0007669"/>
    <property type="project" value="TreeGrafter"/>
</dbReference>
<dbReference type="PROSITE" id="PS51999">
    <property type="entry name" value="ZF_GRF"/>
    <property type="match status" value="1"/>
</dbReference>
<keyword evidence="7 10" id="KW-0460">Magnesium</keyword>
<evidence type="ECO:0000256" key="6">
    <source>
        <dbReference type="ARBA" id="ARBA00022833"/>
    </source>
</evidence>